<evidence type="ECO:0000256" key="12">
    <source>
        <dbReference type="ARBA" id="ARBA00023136"/>
    </source>
</evidence>
<evidence type="ECO:0000256" key="1">
    <source>
        <dbReference type="ARBA" id="ARBA00004651"/>
    </source>
</evidence>
<keyword evidence="12 14" id="KW-0472">Membrane</keyword>
<evidence type="ECO:0000256" key="10">
    <source>
        <dbReference type="ARBA" id="ARBA00022989"/>
    </source>
</evidence>
<keyword evidence="5" id="KW-0813">Transport</keyword>
<dbReference type="GO" id="GO:0000139">
    <property type="term" value="C:Golgi membrane"/>
    <property type="evidence" value="ECO:0007669"/>
    <property type="project" value="UniProtKB-SubCell"/>
</dbReference>
<dbReference type="FunFam" id="1.20.1280.290:FF:000007">
    <property type="entry name" value="Bidirectional sugar transporter SWEET7"/>
    <property type="match status" value="1"/>
</dbReference>
<feature type="transmembrane region" description="Helical" evidence="14">
    <location>
        <begin position="98"/>
        <end position="120"/>
    </location>
</feature>
<evidence type="ECO:0000256" key="11">
    <source>
        <dbReference type="ARBA" id="ARBA00023034"/>
    </source>
</evidence>
<dbReference type="EMBL" id="CANTFM010002126">
    <property type="protein sequence ID" value="CAI5744516.1"/>
    <property type="molecule type" value="Genomic_DNA"/>
</dbReference>
<evidence type="ECO:0000256" key="14">
    <source>
        <dbReference type="SAM" id="Phobius"/>
    </source>
</evidence>
<evidence type="ECO:0000256" key="5">
    <source>
        <dbReference type="ARBA" id="ARBA00022448"/>
    </source>
</evidence>
<feature type="region of interest" description="Disordered" evidence="13">
    <location>
        <begin position="217"/>
        <end position="263"/>
    </location>
</feature>
<proteinExistence type="inferred from homology"/>
<dbReference type="InterPro" id="IPR047664">
    <property type="entry name" value="SWEET"/>
</dbReference>
<reference evidence="15" key="1">
    <citation type="submission" date="2022-12" db="EMBL/GenBank/DDBJ databases">
        <authorList>
            <person name="Webb A."/>
        </authorList>
    </citation>
    <scope>NUCLEOTIDE SEQUENCE</scope>
    <source>
        <strain evidence="15">Pd1</strain>
    </source>
</reference>
<feature type="transmembrane region" description="Helical" evidence="14">
    <location>
        <begin position="191"/>
        <end position="212"/>
    </location>
</feature>
<dbReference type="PANTHER" id="PTHR10791:SF30">
    <property type="entry name" value="SUGAR TRANSPORTER SWEET1"/>
    <property type="match status" value="1"/>
</dbReference>
<feature type="transmembrane region" description="Helical" evidence="14">
    <location>
        <begin position="70"/>
        <end position="91"/>
    </location>
</feature>
<feature type="compositionally biased region" description="Basic and acidic residues" evidence="13">
    <location>
        <begin position="223"/>
        <end position="233"/>
    </location>
</feature>
<comment type="subcellular location">
    <subcellularLocation>
        <location evidence="1">Cell membrane</location>
        <topology evidence="1">Multi-pass membrane protein</topology>
    </subcellularLocation>
    <subcellularLocation>
        <location evidence="2">Golgi apparatus membrane</location>
        <topology evidence="2">Multi-pass membrane protein</topology>
    </subcellularLocation>
</comment>
<dbReference type="Proteomes" id="UP001162029">
    <property type="component" value="Unassembled WGS sequence"/>
</dbReference>
<feature type="transmembrane region" description="Helical" evidence="14">
    <location>
        <begin position="6"/>
        <end position="26"/>
    </location>
</feature>
<feature type="transmembrane region" description="Helical" evidence="14">
    <location>
        <begin position="47"/>
        <end position="64"/>
    </location>
</feature>
<dbReference type="GO" id="GO:0051119">
    <property type="term" value="F:sugar transmembrane transporter activity"/>
    <property type="evidence" value="ECO:0007669"/>
    <property type="project" value="InterPro"/>
</dbReference>
<evidence type="ECO:0000256" key="3">
    <source>
        <dbReference type="ARBA" id="ARBA00007809"/>
    </source>
</evidence>
<organism evidence="15 16">
    <name type="scientific">Peronospora destructor</name>
    <dbReference type="NCBI Taxonomy" id="86335"/>
    <lineage>
        <taxon>Eukaryota</taxon>
        <taxon>Sar</taxon>
        <taxon>Stramenopiles</taxon>
        <taxon>Oomycota</taxon>
        <taxon>Peronosporomycetes</taxon>
        <taxon>Peronosporales</taxon>
        <taxon>Peronosporaceae</taxon>
        <taxon>Peronospora</taxon>
    </lineage>
</organism>
<evidence type="ECO:0000256" key="4">
    <source>
        <dbReference type="ARBA" id="ARBA00021741"/>
    </source>
</evidence>
<evidence type="ECO:0000313" key="16">
    <source>
        <dbReference type="Proteomes" id="UP001162029"/>
    </source>
</evidence>
<keyword evidence="9" id="KW-0677">Repeat</keyword>
<evidence type="ECO:0000313" key="15">
    <source>
        <dbReference type="EMBL" id="CAI5744516.1"/>
    </source>
</evidence>
<gene>
    <name evidence="15" type="ORF">PDE001_LOCUS9662</name>
</gene>
<evidence type="ECO:0000256" key="2">
    <source>
        <dbReference type="ARBA" id="ARBA00004653"/>
    </source>
</evidence>
<feature type="compositionally biased region" description="Acidic residues" evidence="13">
    <location>
        <begin position="248"/>
        <end position="257"/>
    </location>
</feature>
<dbReference type="Pfam" id="PF03083">
    <property type="entry name" value="MtN3_slv"/>
    <property type="match status" value="2"/>
</dbReference>
<accession>A0AAV0VA73</accession>
<keyword evidence="16" id="KW-1185">Reference proteome</keyword>
<keyword evidence="11" id="KW-0333">Golgi apparatus</keyword>
<name>A0AAV0VA73_9STRA</name>
<dbReference type="FunFam" id="1.20.1280.290:FF:000004">
    <property type="entry name" value="Sugar transporter SWEET"/>
    <property type="match status" value="1"/>
</dbReference>
<dbReference type="Gene3D" id="1.20.1280.290">
    <property type="match status" value="2"/>
</dbReference>
<feature type="transmembrane region" description="Helical" evidence="14">
    <location>
        <begin position="132"/>
        <end position="151"/>
    </location>
</feature>
<evidence type="ECO:0000256" key="9">
    <source>
        <dbReference type="ARBA" id="ARBA00022737"/>
    </source>
</evidence>
<evidence type="ECO:0000256" key="6">
    <source>
        <dbReference type="ARBA" id="ARBA00022475"/>
    </source>
</evidence>
<sequence>MTESLVVVIVRVLASLAACTLFASLLPDIQVVHRHKSTANMPSALPILSMMANCVAWGLYGVLIDDYFPLVGTNIVGLILSLFYLVVYYYYTTNKGSLSFDILVTTLLLLGLVLYPFMATKDGVKQETIQDIVGFLTVTTSCIMFGSPLILVKRVIQERNTNLLPLTMITTGAVACALWLVYGLLLEDAFIIVPNATNLLLSIVQLGLFCIYPRGSTVDSSTSDDKSAGVKYDDDTEDSTTILKTEDELSSSDEESNCNDSSAQQLAKRETVIAVL</sequence>
<dbReference type="AlphaFoldDB" id="A0AAV0VA73"/>
<keyword evidence="10 14" id="KW-1133">Transmembrane helix</keyword>
<evidence type="ECO:0000256" key="13">
    <source>
        <dbReference type="SAM" id="MobiDB-lite"/>
    </source>
</evidence>
<dbReference type="GO" id="GO:0005886">
    <property type="term" value="C:plasma membrane"/>
    <property type="evidence" value="ECO:0007669"/>
    <property type="project" value="UniProtKB-SubCell"/>
</dbReference>
<protein>
    <recommendedName>
        <fullName evidence="4">Sugar transporter SWEET1</fullName>
    </recommendedName>
</protein>
<feature type="transmembrane region" description="Helical" evidence="14">
    <location>
        <begin position="163"/>
        <end position="185"/>
    </location>
</feature>
<evidence type="ECO:0000256" key="8">
    <source>
        <dbReference type="ARBA" id="ARBA00022692"/>
    </source>
</evidence>
<keyword evidence="6" id="KW-1003">Cell membrane</keyword>
<comment type="similarity">
    <text evidence="3">Belongs to the SWEET sugar transporter family.</text>
</comment>
<dbReference type="InterPro" id="IPR004316">
    <property type="entry name" value="SWEET_rpt"/>
</dbReference>
<comment type="caution">
    <text evidence="15">The sequence shown here is derived from an EMBL/GenBank/DDBJ whole genome shotgun (WGS) entry which is preliminary data.</text>
</comment>
<dbReference type="PANTHER" id="PTHR10791">
    <property type="entry name" value="RAG1-ACTIVATING PROTEIN 1"/>
    <property type="match status" value="1"/>
</dbReference>
<keyword evidence="7" id="KW-0762">Sugar transport</keyword>
<evidence type="ECO:0000256" key="7">
    <source>
        <dbReference type="ARBA" id="ARBA00022597"/>
    </source>
</evidence>
<keyword evidence="8 14" id="KW-0812">Transmembrane</keyword>